<evidence type="ECO:0000313" key="2">
    <source>
        <dbReference type="Proteomes" id="UP001207742"/>
    </source>
</evidence>
<dbReference type="Proteomes" id="UP001207742">
    <property type="component" value="Unassembled WGS sequence"/>
</dbReference>
<sequence length="77" mass="8184">MHVLLFGVVKDTAGVPVLTVPEELQDVAALKAWLYATYPSLQQLKSLMIAINSTYATDDQLLDATAEIAVIPPVSGG</sequence>
<dbReference type="InterPro" id="IPR016155">
    <property type="entry name" value="Mopterin_synth/thiamin_S_b"/>
</dbReference>
<dbReference type="InterPro" id="IPR012675">
    <property type="entry name" value="Beta-grasp_dom_sf"/>
</dbReference>
<proteinExistence type="predicted"/>
<dbReference type="Gene3D" id="3.10.20.30">
    <property type="match status" value="1"/>
</dbReference>
<dbReference type="RefSeq" id="WP_264734233.1">
    <property type="nucleotide sequence ID" value="NZ_JAPDNR010000001.1"/>
</dbReference>
<name>A0ABT3IU01_9BACT</name>
<dbReference type="Pfam" id="PF02597">
    <property type="entry name" value="ThiS"/>
    <property type="match status" value="1"/>
</dbReference>
<evidence type="ECO:0000313" key="1">
    <source>
        <dbReference type="EMBL" id="MCW3487424.1"/>
    </source>
</evidence>
<dbReference type="NCBIfam" id="TIGR01682">
    <property type="entry name" value="moaD"/>
    <property type="match status" value="1"/>
</dbReference>
<gene>
    <name evidence="1" type="primary">moaD</name>
    <name evidence="1" type="ORF">OL497_26240</name>
</gene>
<protein>
    <submittedName>
        <fullName evidence="1">Molybdopterin converting factor subunit 1</fullName>
    </submittedName>
</protein>
<accession>A0ABT3IU01</accession>
<reference evidence="1 2" key="1">
    <citation type="submission" date="2022-10" db="EMBL/GenBank/DDBJ databases">
        <title>Chitinophaga nivalis PC15 sp. nov., isolated from Pyeongchang county, South Korea.</title>
        <authorList>
            <person name="Trinh H.N."/>
        </authorList>
    </citation>
    <scope>NUCLEOTIDE SEQUENCE [LARGE SCALE GENOMIC DNA]</scope>
    <source>
        <strain evidence="1 2">PC14</strain>
    </source>
</reference>
<organism evidence="1 2">
    <name type="scientific">Chitinophaga nivalis</name>
    <dbReference type="NCBI Taxonomy" id="2991709"/>
    <lineage>
        <taxon>Bacteria</taxon>
        <taxon>Pseudomonadati</taxon>
        <taxon>Bacteroidota</taxon>
        <taxon>Chitinophagia</taxon>
        <taxon>Chitinophagales</taxon>
        <taxon>Chitinophagaceae</taxon>
        <taxon>Chitinophaga</taxon>
    </lineage>
</organism>
<dbReference type="CDD" id="cd00754">
    <property type="entry name" value="Ubl_MoaD"/>
    <property type="match status" value="1"/>
</dbReference>
<keyword evidence="2" id="KW-1185">Reference proteome</keyword>
<dbReference type="SUPFAM" id="SSF54285">
    <property type="entry name" value="MoaD/ThiS"/>
    <property type="match status" value="1"/>
</dbReference>
<dbReference type="EMBL" id="JAPDNS010000002">
    <property type="protein sequence ID" value="MCW3487424.1"/>
    <property type="molecule type" value="Genomic_DNA"/>
</dbReference>
<dbReference type="InterPro" id="IPR003749">
    <property type="entry name" value="ThiS/MoaD-like"/>
</dbReference>
<comment type="caution">
    <text evidence="1">The sequence shown here is derived from an EMBL/GenBank/DDBJ whole genome shotgun (WGS) entry which is preliminary data.</text>
</comment>